<evidence type="ECO:0000259" key="3">
    <source>
        <dbReference type="Pfam" id="PF16343"/>
    </source>
</evidence>
<proteinExistence type="predicted"/>
<reference evidence="4 5" key="1">
    <citation type="submission" date="2015-09" db="EMBL/GenBank/DDBJ databases">
        <authorList>
            <consortium name="Pathogen Informatics"/>
        </authorList>
    </citation>
    <scope>NUCLEOTIDE SEQUENCE [LARGE SCALE GENOMIC DNA]</scope>
    <source>
        <strain evidence="4 5">2789STDY5608840</strain>
    </source>
</reference>
<organism evidence="4 5">
    <name type="scientific">Bacteroides finegoldii</name>
    <dbReference type="NCBI Taxonomy" id="338188"/>
    <lineage>
        <taxon>Bacteria</taxon>
        <taxon>Pseudomonadati</taxon>
        <taxon>Bacteroidota</taxon>
        <taxon>Bacteroidia</taxon>
        <taxon>Bacteroidales</taxon>
        <taxon>Bacteroidaceae</taxon>
        <taxon>Bacteroides</taxon>
    </lineage>
</organism>
<dbReference type="InterPro" id="IPR032509">
    <property type="entry name" value="DUF4973"/>
</dbReference>
<feature type="chain" id="PRO_5008023411" evidence="1">
    <location>
        <begin position="26"/>
        <end position="353"/>
    </location>
</feature>
<dbReference type="Gene3D" id="2.40.128.440">
    <property type="entry name" value="Uncharacterised protein PF14274, DUF4361"/>
    <property type="match status" value="1"/>
</dbReference>
<feature type="domain" description="DUF4973" evidence="3">
    <location>
        <begin position="27"/>
        <end position="162"/>
    </location>
</feature>
<dbReference type="RefSeq" id="WP_082436487.1">
    <property type="nucleotide sequence ID" value="NZ_CABIXA010000015.1"/>
</dbReference>
<evidence type="ECO:0000313" key="5">
    <source>
        <dbReference type="Proteomes" id="UP000095517"/>
    </source>
</evidence>
<evidence type="ECO:0000256" key="1">
    <source>
        <dbReference type="SAM" id="SignalP"/>
    </source>
</evidence>
<evidence type="ECO:0000259" key="2">
    <source>
        <dbReference type="Pfam" id="PF14274"/>
    </source>
</evidence>
<feature type="signal peptide" evidence="1">
    <location>
        <begin position="1"/>
        <end position="25"/>
    </location>
</feature>
<dbReference type="Gene3D" id="2.60.40.1740">
    <property type="entry name" value="hypothetical protein (bacova_03559)"/>
    <property type="match status" value="1"/>
</dbReference>
<name>A0A174HGM8_9BACE</name>
<feature type="domain" description="BT-3044-like C-terminal" evidence="2">
    <location>
        <begin position="175"/>
        <end position="333"/>
    </location>
</feature>
<dbReference type="STRING" id="338188.ERS852397_02677"/>
<dbReference type="AlphaFoldDB" id="A0A174HGM8"/>
<sequence>MYKMKKIYNLFLVAMLAICCTSCNNEWEDEQFKQLVSFKATINGEGVSSTYVRYKPDGMVTYNLPLLLSGSTMNTNVRTVHVALDPDTLKTLNLERFGERRSELYYQMLDRQYYTMPETVDIPAGEYVATLPINFTLGGENNANSLDMSDKYILPLTIVDDPSYDYQSNDRLHYRKALLNVIPFNDYSGTYDGSQFKITLEGQKDPFTVTNHKAYVHDDNTVFVYMGLRDVDYIDRKCYKLYMEFTKEKITPLKYKLRLWTDNGGTEGNNFKELNGKIGNVEYEQPYYTVVEEYDAVKPYLKHIYITLYLAYTFEDYTLSPGNRLKYTVEGTLNMQRDLNTLIPDEDQQIQWD</sequence>
<gene>
    <name evidence="4" type="ORF">ERS852397_02677</name>
</gene>
<keyword evidence="1" id="KW-0732">Signal</keyword>
<dbReference type="EMBL" id="CYZH01000015">
    <property type="protein sequence ID" value="CUO74024.1"/>
    <property type="molecule type" value="Genomic_DNA"/>
</dbReference>
<dbReference type="Proteomes" id="UP000095517">
    <property type="component" value="Unassembled WGS sequence"/>
</dbReference>
<dbReference type="Pfam" id="PF16343">
    <property type="entry name" value="DUF4973"/>
    <property type="match status" value="1"/>
</dbReference>
<accession>A0A174HGM8</accession>
<evidence type="ECO:0000313" key="4">
    <source>
        <dbReference type="EMBL" id="CUO74024.1"/>
    </source>
</evidence>
<protein>
    <submittedName>
        <fullName evidence="4">Domain of uncharacterized function (DUF1735)</fullName>
    </submittedName>
</protein>
<dbReference type="Pfam" id="PF14274">
    <property type="entry name" value="BT_3044-like_C"/>
    <property type="match status" value="1"/>
</dbReference>
<dbReference type="InterPro" id="IPR025371">
    <property type="entry name" value="BT_3044-like_C"/>
</dbReference>